<evidence type="ECO:0000256" key="12">
    <source>
        <dbReference type="ARBA" id="ARBA00043086"/>
    </source>
</evidence>
<dbReference type="EC" id="2.5.1.58" evidence="4"/>
<evidence type="ECO:0000256" key="8">
    <source>
        <dbReference type="ARBA" id="ARBA00022842"/>
    </source>
</evidence>
<dbReference type="PROSITE" id="PS51147">
    <property type="entry name" value="PFTA"/>
    <property type="match status" value="3"/>
</dbReference>
<evidence type="ECO:0000256" key="4">
    <source>
        <dbReference type="ARBA" id="ARBA00012702"/>
    </source>
</evidence>
<name>A0ABN9RUB0_9DINO</name>
<protein>
    <recommendedName>
        <fullName evidence="9">Protein farnesyltransferase/geranylgeranyltransferase type-1 subunit alpha</fullName>
        <ecNumber evidence="4">2.5.1.58</ecNumber>
        <ecNumber evidence="3">2.5.1.59</ecNumber>
    </recommendedName>
    <alternativeName>
        <fullName evidence="12">CAAX farnesyltransferase subunit alpha</fullName>
    </alternativeName>
    <alternativeName>
        <fullName evidence="11">FTase-alpha</fullName>
    </alternativeName>
    <alternativeName>
        <fullName evidence="10">Ras proteins prenyltransferase subunit alpha</fullName>
    </alternativeName>
    <alternativeName>
        <fullName evidence="13">Type I protein geranyl-geranyltransferase subunit alpha</fullName>
    </alternativeName>
</protein>
<evidence type="ECO:0000256" key="3">
    <source>
        <dbReference type="ARBA" id="ARBA00012700"/>
    </source>
</evidence>
<evidence type="ECO:0000256" key="9">
    <source>
        <dbReference type="ARBA" id="ARBA00040965"/>
    </source>
</evidence>
<accession>A0ABN9RUB0</accession>
<dbReference type="PANTHER" id="PTHR11129">
    <property type="entry name" value="PROTEIN FARNESYLTRANSFERASE ALPHA SUBUNIT/RAB GERANYLGERANYL TRANSFERASE ALPHA SUBUNIT"/>
    <property type="match status" value="1"/>
</dbReference>
<dbReference type="EMBL" id="CAUYUJ010007792">
    <property type="protein sequence ID" value="CAK0822006.1"/>
    <property type="molecule type" value="Genomic_DNA"/>
</dbReference>
<evidence type="ECO:0000256" key="10">
    <source>
        <dbReference type="ARBA" id="ARBA00041392"/>
    </source>
</evidence>
<dbReference type="EC" id="2.5.1.59" evidence="3"/>
<keyword evidence="5" id="KW-0637">Prenyltransferase</keyword>
<comment type="similarity">
    <text evidence="2">Belongs to the protein prenyltransferase subunit alpha family.</text>
</comment>
<feature type="region of interest" description="Disordered" evidence="14">
    <location>
        <begin position="1"/>
        <end position="34"/>
    </location>
</feature>
<keyword evidence="16" id="KW-1185">Reference proteome</keyword>
<dbReference type="PANTHER" id="PTHR11129:SF1">
    <property type="entry name" value="PROTEIN FARNESYLTRANSFERASE_GERANYLGERANYLTRANSFERASE TYPE-1 SUBUNIT ALPHA"/>
    <property type="match status" value="1"/>
</dbReference>
<dbReference type="SUPFAM" id="SSF48439">
    <property type="entry name" value="Protein prenylyltransferase"/>
    <property type="match status" value="1"/>
</dbReference>
<comment type="cofactor">
    <cofactor evidence="1">
        <name>Mg(2+)</name>
        <dbReference type="ChEBI" id="CHEBI:18420"/>
    </cofactor>
</comment>
<evidence type="ECO:0000256" key="13">
    <source>
        <dbReference type="ARBA" id="ARBA00043219"/>
    </source>
</evidence>
<evidence type="ECO:0000313" key="15">
    <source>
        <dbReference type="EMBL" id="CAK0822006.1"/>
    </source>
</evidence>
<evidence type="ECO:0000313" key="16">
    <source>
        <dbReference type="Proteomes" id="UP001189429"/>
    </source>
</evidence>
<keyword evidence="7" id="KW-0677">Repeat</keyword>
<evidence type="ECO:0000256" key="5">
    <source>
        <dbReference type="ARBA" id="ARBA00022602"/>
    </source>
</evidence>
<evidence type="ECO:0000256" key="2">
    <source>
        <dbReference type="ARBA" id="ARBA00006734"/>
    </source>
</evidence>
<organism evidence="15 16">
    <name type="scientific">Prorocentrum cordatum</name>
    <dbReference type="NCBI Taxonomy" id="2364126"/>
    <lineage>
        <taxon>Eukaryota</taxon>
        <taxon>Sar</taxon>
        <taxon>Alveolata</taxon>
        <taxon>Dinophyceae</taxon>
        <taxon>Prorocentrales</taxon>
        <taxon>Prorocentraceae</taxon>
        <taxon>Prorocentrum</taxon>
    </lineage>
</organism>
<comment type="caution">
    <text evidence="15">The sequence shown here is derived from an EMBL/GenBank/DDBJ whole genome shotgun (WGS) entry which is preliminary data.</text>
</comment>
<keyword evidence="6" id="KW-0808">Transferase</keyword>
<feature type="compositionally biased region" description="Gly residues" evidence="14">
    <location>
        <begin position="1"/>
        <end position="10"/>
    </location>
</feature>
<evidence type="ECO:0000256" key="14">
    <source>
        <dbReference type="SAM" id="MobiDB-lite"/>
    </source>
</evidence>
<reference evidence="15" key="1">
    <citation type="submission" date="2023-10" db="EMBL/GenBank/DDBJ databases">
        <authorList>
            <person name="Chen Y."/>
            <person name="Shah S."/>
            <person name="Dougan E. K."/>
            <person name="Thang M."/>
            <person name="Chan C."/>
        </authorList>
    </citation>
    <scope>NUCLEOTIDE SEQUENCE [LARGE SCALE GENOMIC DNA]</scope>
</reference>
<gene>
    <name evidence="15" type="ORF">PCOR1329_LOCUS23131</name>
</gene>
<proteinExistence type="inferred from homology"/>
<dbReference type="Pfam" id="PF01239">
    <property type="entry name" value="PPTA"/>
    <property type="match status" value="4"/>
</dbReference>
<evidence type="ECO:0000256" key="6">
    <source>
        <dbReference type="ARBA" id="ARBA00022679"/>
    </source>
</evidence>
<dbReference type="Proteomes" id="UP001189429">
    <property type="component" value="Unassembled WGS sequence"/>
</dbReference>
<dbReference type="Gene3D" id="1.25.40.120">
    <property type="entry name" value="Protein prenylyltransferase"/>
    <property type="match status" value="1"/>
</dbReference>
<sequence>MPGRHGGMGGPEDLPRPERPEWQDVTPLPQVDGPEPLAVIRYPPGFVETHDYFRAIQAKEEYSHRALELTADVIEHNSANYTAWYYRRKCLKALGADLDQEMEFTDNWARDAPKNYQVWYHRRWLITEITDRLRADGPAGEAKVCAIGERELEYHLDVMQVNDDYKNYNGWSHRQFIVQKFNLWDREMSFVEDLLRDDIRNNSAWNHRFTVVKNTVWPLSDETRQREINYALEALRQCAMNESAWNYLSAFLGEGECKAPWDSVPAVEALCNEVLALAPAQKQQCRFAVEAVAQICEARGDADGAAERYALLQELDKVREKYWERPPSPTAVGSDEVCGRCRRFRLTGPPPAAHSLHEGSSLWLALCRQCTRTSSWGHSARPHELGMISIGFRQTVAATFAKPDTSDNSFVLSRGSAPRRSHVCVSGCTCDGRPIQG</sequence>
<keyword evidence="8" id="KW-0460">Magnesium</keyword>
<evidence type="ECO:0000256" key="11">
    <source>
        <dbReference type="ARBA" id="ARBA00042436"/>
    </source>
</evidence>
<evidence type="ECO:0000256" key="7">
    <source>
        <dbReference type="ARBA" id="ARBA00022737"/>
    </source>
</evidence>
<feature type="compositionally biased region" description="Basic and acidic residues" evidence="14">
    <location>
        <begin position="13"/>
        <end position="22"/>
    </location>
</feature>
<evidence type="ECO:0000256" key="1">
    <source>
        <dbReference type="ARBA" id="ARBA00001946"/>
    </source>
</evidence>
<dbReference type="InterPro" id="IPR002088">
    <property type="entry name" value="Prenyl_trans_a"/>
</dbReference>